<dbReference type="Pfam" id="PF08373">
    <property type="entry name" value="RAP"/>
    <property type="match status" value="1"/>
</dbReference>
<accession>A0AAP0FTW7</accession>
<dbReference type="GO" id="GO:0009507">
    <property type="term" value="C:chloroplast"/>
    <property type="evidence" value="ECO:0007669"/>
    <property type="project" value="TreeGrafter"/>
</dbReference>
<dbReference type="GO" id="GO:0005759">
    <property type="term" value="C:mitochondrial matrix"/>
    <property type="evidence" value="ECO:0007669"/>
    <property type="project" value="TreeGrafter"/>
</dbReference>
<evidence type="ECO:0000259" key="2">
    <source>
        <dbReference type="PROSITE" id="PS51286"/>
    </source>
</evidence>
<dbReference type="GO" id="GO:0003723">
    <property type="term" value="F:RNA binding"/>
    <property type="evidence" value="ECO:0007669"/>
    <property type="project" value="TreeGrafter"/>
</dbReference>
<proteinExistence type="predicted"/>
<dbReference type="InterPro" id="IPR013584">
    <property type="entry name" value="RAP"/>
</dbReference>
<evidence type="ECO:0000313" key="3">
    <source>
        <dbReference type="EMBL" id="KAK8914211.1"/>
    </source>
</evidence>
<organism evidence="3 4">
    <name type="scientific">Platanthera zijinensis</name>
    <dbReference type="NCBI Taxonomy" id="2320716"/>
    <lineage>
        <taxon>Eukaryota</taxon>
        <taxon>Viridiplantae</taxon>
        <taxon>Streptophyta</taxon>
        <taxon>Embryophyta</taxon>
        <taxon>Tracheophyta</taxon>
        <taxon>Spermatophyta</taxon>
        <taxon>Magnoliopsida</taxon>
        <taxon>Liliopsida</taxon>
        <taxon>Asparagales</taxon>
        <taxon>Orchidaceae</taxon>
        <taxon>Orchidoideae</taxon>
        <taxon>Orchideae</taxon>
        <taxon>Orchidinae</taxon>
        <taxon>Platanthera</taxon>
    </lineage>
</organism>
<name>A0AAP0FTW7_9ASPA</name>
<dbReference type="EMBL" id="JBBWWQ010000021">
    <property type="protein sequence ID" value="KAK8914211.1"/>
    <property type="molecule type" value="Genomic_DNA"/>
</dbReference>
<dbReference type="SMART" id="SM00952">
    <property type="entry name" value="RAP"/>
    <property type="match status" value="1"/>
</dbReference>
<dbReference type="Gene3D" id="3.40.960.10">
    <property type="entry name" value="VSR Endonuclease"/>
    <property type="match status" value="1"/>
</dbReference>
<dbReference type="GO" id="GO:0000963">
    <property type="term" value="P:mitochondrial RNA processing"/>
    <property type="evidence" value="ECO:0007669"/>
    <property type="project" value="TreeGrafter"/>
</dbReference>
<evidence type="ECO:0000256" key="1">
    <source>
        <dbReference type="SAM" id="MobiDB-lite"/>
    </source>
</evidence>
<comment type="caution">
    <text evidence="3">The sequence shown here is derived from an EMBL/GenBank/DDBJ whole genome shotgun (WGS) entry which is preliminary data.</text>
</comment>
<feature type="domain" description="RAP" evidence="2">
    <location>
        <begin position="576"/>
        <end position="634"/>
    </location>
</feature>
<dbReference type="GO" id="GO:1901259">
    <property type="term" value="P:chloroplast rRNA processing"/>
    <property type="evidence" value="ECO:0007669"/>
    <property type="project" value="TreeGrafter"/>
</dbReference>
<dbReference type="PANTHER" id="PTHR21228:SF40">
    <property type="entry name" value="LD45607P"/>
    <property type="match status" value="1"/>
</dbReference>
<dbReference type="InterPro" id="IPR050870">
    <property type="entry name" value="FAST_kinase"/>
</dbReference>
<protein>
    <recommendedName>
        <fullName evidence="2">RAP domain-containing protein</fullName>
    </recommendedName>
</protein>
<keyword evidence="4" id="KW-1185">Reference proteome</keyword>
<dbReference type="PANTHER" id="PTHR21228">
    <property type="entry name" value="FAST LEU-RICH DOMAIN-CONTAINING"/>
    <property type="match status" value="1"/>
</dbReference>
<gene>
    <name evidence="3" type="ORF">KSP39_PZI024423</name>
</gene>
<dbReference type="PROSITE" id="PS51286">
    <property type="entry name" value="RAP"/>
    <property type="match status" value="1"/>
</dbReference>
<evidence type="ECO:0000313" key="4">
    <source>
        <dbReference type="Proteomes" id="UP001418222"/>
    </source>
</evidence>
<dbReference type="GO" id="GO:0035770">
    <property type="term" value="C:ribonucleoprotein granule"/>
    <property type="evidence" value="ECO:0007669"/>
    <property type="project" value="TreeGrafter"/>
</dbReference>
<reference evidence="3 4" key="1">
    <citation type="journal article" date="2022" name="Nat. Plants">
        <title>Genomes of leafy and leafless Platanthera orchids illuminate the evolution of mycoheterotrophy.</title>
        <authorList>
            <person name="Li M.H."/>
            <person name="Liu K.W."/>
            <person name="Li Z."/>
            <person name="Lu H.C."/>
            <person name="Ye Q.L."/>
            <person name="Zhang D."/>
            <person name="Wang J.Y."/>
            <person name="Li Y.F."/>
            <person name="Zhong Z.M."/>
            <person name="Liu X."/>
            <person name="Yu X."/>
            <person name="Liu D.K."/>
            <person name="Tu X.D."/>
            <person name="Liu B."/>
            <person name="Hao Y."/>
            <person name="Liao X.Y."/>
            <person name="Jiang Y.T."/>
            <person name="Sun W.H."/>
            <person name="Chen J."/>
            <person name="Chen Y.Q."/>
            <person name="Ai Y."/>
            <person name="Zhai J.W."/>
            <person name="Wu S.S."/>
            <person name="Zhou Z."/>
            <person name="Hsiao Y.Y."/>
            <person name="Wu W.L."/>
            <person name="Chen Y.Y."/>
            <person name="Lin Y.F."/>
            <person name="Hsu J.L."/>
            <person name="Li C.Y."/>
            <person name="Wang Z.W."/>
            <person name="Zhao X."/>
            <person name="Zhong W.Y."/>
            <person name="Ma X.K."/>
            <person name="Ma L."/>
            <person name="Huang J."/>
            <person name="Chen G.Z."/>
            <person name="Huang M.Z."/>
            <person name="Huang L."/>
            <person name="Peng D.H."/>
            <person name="Luo Y.B."/>
            <person name="Zou S.Q."/>
            <person name="Chen S.P."/>
            <person name="Lan S."/>
            <person name="Tsai W.C."/>
            <person name="Van de Peer Y."/>
            <person name="Liu Z.J."/>
        </authorList>
    </citation>
    <scope>NUCLEOTIDE SEQUENCE [LARGE SCALE GENOMIC DNA]</scope>
    <source>
        <strain evidence="3">Lor287</strain>
    </source>
</reference>
<dbReference type="AlphaFoldDB" id="A0AAP0FTW7"/>
<feature type="region of interest" description="Disordered" evidence="1">
    <location>
        <begin position="51"/>
        <end position="93"/>
    </location>
</feature>
<dbReference type="GO" id="GO:0044528">
    <property type="term" value="P:regulation of mitochondrial mRNA stability"/>
    <property type="evidence" value="ECO:0007669"/>
    <property type="project" value="TreeGrafter"/>
</dbReference>
<sequence length="640" mass="72071">MEGYLNTLASKKSFIPISFPLKKLVSGAFSSKSEVVCSRRTRVYSCKLETKSMDSREDEEQHEPTPSWALEFLGNSPSSSSHQTKKKRPENSRLLKDTDSMDWCVRARRVALRSIESRGLTSSIEKMVASKSKKKKRIKRTKKEKPCKKNIIQDLDEEVDDDVLEDMGLEDEMEGDNIDLVKRVSMLADGMFEERKEKAKEAFIEKLSQFSGPFDRKKEICLNKDIVDAQTAEEVLNLAAEAMSAVAKGLHPSPLTSINIATAIHRIAKNMEKVSMMRTHRLAFARQRDMSMLVGIAMVALPECSAQGLSNIAWGLSKIGGELLYLSEMDRIAEVAAMRIGDFNAQNLANVAGSFASMQHSAPELFSRLAVRAAEVVHTFKEQEITQLLWAFASLNECADPLLDSLEKVTKESVSPQCCEDEAEKTAENVSEKLSEETLWTASLQFSRDQLGNIAWSHAVLGRMDNLFFSHVWTTLSLHEEQRLSGQCREDIMFATQVYLVNQCLKLENPQLGLSLKKDIEEKISQAVKTKRFNEKLTSSFQKEVARLLASTGLDWVREYSVDGYTLDAVLVDKKLAFEIDGPSHFSRNLGIPLGHTALKRRYISAAGWKVVSLSYVEWEELQGGFKQLEYLRRILGLDI</sequence>
<dbReference type="Proteomes" id="UP001418222">
    <property type="component" value="Unassembled WGS sequence"/>
</dbReference>